<dbReference type="OrthoDB" id="9020769at2"/>
<dbReference type="RefSeq" id="WP_150697391.1">
    <property type="nucleotide sequence ID" value="NZ_CABPRZ010000009.1"/>
</dbReference>
<accession>A0A5E4VFV9</accession>
<dbReference type="AlphaFoldDB" id="A0A5E4VFV9"/>
<sequence>MTPDDLARVTGRKEADSIVGIQANAFAFFHTPVGWSVPGFATQTGYVIFVPIKLIDLQRIS</sequence>
<organism evidence="1 2">
    <name type="scientific">Pandoraea terrae</name>
    <dbReference type="NCBI Taxonomy" id="1537710"/>
    <lineage>
        <taxon>Bacteria</taxon>
        <taxon>Pseudomonadati</taxon>
        <taxon>Pseudomonadota</taxon>
        <taxon>Betaproteobacteria</taxon>
        <taxon>Burkholderiales</taxon>
        <taxon>Burkholderiaceae</taxon>
        <taxon>Pandoraea</taxon>
    </lineage>
</organism>
<evidence type="ECO:0000313" key="1">
    <source>
        <dbReference type="EMBL" id="VVE10444.1"/>
    </source>
</evidence>
<evidence type="ECO:0000313" key="2">
    <source>
        <dbReference type="Proteomes" id="UP000414233"/>
    </source>
</evidence>
<gene>
    <name evidence="1" type="ORF">PTE30175_02532</name>
</gene>
<dbReference type="Proteomes" id="UP000414233">
    <property type="component" value="Unassembled WGS sequence"/>
</dbReference>
<protein>
    <submittedName>
        <fullName evidence="1">Uncharacterized protein</fullName>
    </submittedName>
</protein>
<reference evidence="1 2" key="1">
    <citation type="submission" date="2019-08" db="EMBL/GenBank/DDBJ databases">
        <authorList>
            <person name="Peeters C."/>
        </authorList>
    </citation>
    <scope>NUCLEOTIDE SEQUENCE [LARGE SCALE GENOMIC DNA]</scope>
    <source>
        <strain evidence="1 2">LMG 30175</strain>
    </source>
</reference>
<proteinExistence type="predicted"/>
<name>A0A5E4VFV9_9BURK</name>
<keyword evidence="2" id="KW-1185">Reference proteome</keyword>
<dbReference type="EMBL" id="CABPRZ010000009">
    <property type="protein sequence ID" value="VVE10444.1"/>
    <property type="molecule type" value="Genomic_DNA"/>
</dbReference>